<proteinExistence type="predicted"/>
<comment type="caution">
    <text evidence="1">The sequence shown here is derived from an EMBL/GenBank/DDBJ whole genome shotgun (WGS) entry which is preliminary data.</text>
</comment>
<name>A0A371GZ92_MUCPR</name>
<organism evidence="1 2">
    <name type="scientific">Mucuna pruriens</name>
    <name type="common">Velvet bean</name>
    <name type="synonym">Dolichos pruriens</name>
    <dbReference type="NCBI Taxonomy" id="157652"/>
    <lineage>
        <taxon>Eukaryota</taxon>
        <taxon>Viridiplantae</taxon>
        <taxon>Streptophyta</taxon>
        <taxon>Embryophyta</taxon>
        <taxon>Tracheophyta</taxon>
        <taxon>Spermatophyta</taxon>
        <taxon>Magnoliopsida</taxon>
        <taxon>eudicotyledons</taxon>
        <taxon>Gunneridae</taxon>
        <taxon>Pentapetalae</taxon>
        <taxon>rosids</taxon>
        <taxon>fabids</taxon>
        <taxon>Fabales</taxon>
        <taxon>Fabaceae</taxon>
        <taxon>Papilionoideae</taxon>
        <taxon>50 kb inversion clade</taxon>
        <taxon>NPAAA clade</taxon>
        <taxon>indigoferoid/millettioid clade</taxon>
        <taxon>Phaseoleae</taxon>
        <taxon>Mucuna</taxon>
    </lineage>
</organism>
<dbReference type="EMBL" id="QJKJ01004028">
    <property type="protein sequence ID" value="RDX95864.1"/>
    <property type="molecule type" value="Genomic_DNA"/>
</dbReference>
<sequence>MHLNGHDCITKSDVYLSPSPKEYENSLSKVLLCTPTHLDYPINTITANYVSKAKSNALLSTGETIVEDLVRRDKFFMDHSTGHMIGAGHKSQGLYYISSPFVAYTIAHLQSFSKSPRASKLVYHRRAHLAPPTNPTNSFLAPTPKPISDLSPNDDLPITIRKDITLKGDGDISGSKKYLHNPSPSKLNHVKGGSRYECLETQPVLMSDILDHITNDRRKIN</sequence>
<feature type="non-terminal residue" evidence="1">
    <location>
        <position position="1"/>
    </location>
</feature>
<reference evidence="1" key="1">
    <citation type="submission" date="2018-05" db="EMBL/GenBank/DDBJ databases">
        <title>Draft genome of Mucuna pruriens seed.</title>
        <authorList>
            <person name="Nnadi N.E."/>
            <person name="Vos R."/>
            <person name="Hasami M.H."/>
            <person name="Devisetty U.K."/>
            <person name="Aguiy J.C."/>
        </authorList>
    </citation>
    <scope>NUCLEOTIDE SEQUENCE [LARGE SCALE GENOMIC DNA]</scope>
    <source>
        <strain evidence="1">JCA_2017</strain>
    </source>
</reference>
<accession>A0A371GZ92</accession>
<evidence type="ECO:0000313" key="2">
    <source>
        <dbReference type="Proteomes" id="UP000257109"/>
    </source>
</evidence>
<dbReference type="AlphaFoldDB" id="A0A371GZ92"/>
<evidence type="ECO:0000313" key="1">
    <source>
        <dbReference type="EMBL" id="RDX95864.1"/>
    </source>
</evidence>
<dbReference type="Proteomes" id="UP000257109">
    <property type="component" value="Unassembled WGS sequence"/>
</dbReference>
<protein>
    <submittedName>
        <fullName evidence="1">Uncharacterized protein</fullName>
    </submittedName>
</protein>
<keyword evidence="2" id="KW-1185">Reference proteome</keyword>
<gene>
    <name evidence="1" type="ORF">CR513_21548</name>
</gene>